<gene>
    <name evidence="2" type="ORF">LC087_01770</name>
</gene>
<organism evidence="2 3">
    <name type="scientific">Bacillus carboniphilus</name>
    <dbReference type="NCBI Taxonomy" id="86663"/>
    <lineage>
        <taxon>Bacteria</taxon>
        <taxon>Bacillati</taxon>
        <taxon>Bacillota</taxon>
        <taxon>Bacilli</taxon>
        <taxon>Bacillales</taxon>
        <taxon>Bacillaceae</taxon>
        <taxon>Bacillus</taxon>
    </lineage>
</organism>
<reference evidence="2 3" key="1">
    <citation type="submission" date="2023-06" db="EMBL/GenBank/DDBJ databases">
        <title>Five Gram-positive bacteria isolated from mangrove sediments in Shenzhen, Guangdong, China.</title>
        <authorList>
            <person name="Yu S."/>
            <person name="Zheng W."/>
            <person name="Huang Y."/>
        </authorList>
    </citation>
    <scope>NUCLEOTIDE SEQUENCE [LARGE SCALE GENOMIC DNA]</scope>
    <source>
        <strain evidence="2 3">SaN35-3</strain>
    </source>
</reference>
<dbReference type="RefSeq" id="WP_226538790.1">
    <property type="nucleotide sequence ID" value="NZ_CP129013.1"/>
</dbReference>
<dbReference type="EMBL" id="CP129013">
    <property type="protein sequence ID" value="WLR42973.1"/>
    <property type="molecule type" value="Genomic_DNA"/>
</dbReference>
<sequence length="77" mass="9511">MNQLHEEFIKWFEGKHSNHEESMRKMDQWKREKNEEIMELEQKGKQFERQMEEGATAIESWLKENTLNLPHLFSFKE</sequence>
<evidence type="ECO:0000256" key="1">
    <source>
        <dbReference type="SAM" id="Coils"/>
    </source>
</evidence>
<keyword evidence="1" id="KW-0175">Coiled coil</keyword>
<feature type="coiled-coil region" evidence="1">
    <location>
        <begin position="23"/>
        <end position="50"/>
    </location>
</feature>
<keyword evidence="3" id="KW-1185">Reference proteome</keyword>
<accession>A0ABY9JWU1</accession>
<evidence type="ECO:0000313" key="2">
    <source>
        <dbReference type="EMBL" id="WLR42973.1"/>
    </source>
</evidence>
<protein>
    <submittedName>
        <fullName evidence="2">Uncharacterized protein</fullName>
    </submittedName>
</protein>
<proteinExistence type="predicted"/>
<evidence type="ECO:0000313" key="3">
    <source>
        <dbReference type="Proteomes" id="UP001197974"/>
    </source>
</evidence>
<dbReference type="Proteomes" id="UP001197974">
    <property type="component" value="Chromosome"/>
</dbReference>
<name>A0ABY9JWU1_9BACI</name>